<dbReference type="EMBL" id="BHEO01000008">
    <property type="protein sequence ID" value="GBU05799.1"/>
    <property type="molecule type" value="Genomic_DNA"/>
</dbReference>
<dbReference type="Pfam" id="PF12730">
    <property type="entry name" value="ABC2_membrane_4"/>
    <property type="match status" value="1"/>
</dbReference>
<evidence type="ECO:0000313" key="4">
    <source>
        <dbReference type="Proteomes" id="UP000294613"/>
    </source>
</evidence>
<dbReference type="RefSeq" id="WP_116442015.1">
    <property type="nucleotide sequence ID" value="NZ_BHEO01000008.1"/>
</dbReference>
<feature type="transmembrane region" description="Helical" evidence="1">
    <location>
        <begin position="103"/>
        <end position="130"/>
    </location>
</feature>
<organism evidence="3 4">
    <name type="scientific">Faecalimonas umbilicata</name>
    <dbReference type="NCBI Taxonomy" id="1912855"/>
    <lineage>
        <taxon>Bacteria</taxon>
        <taxon>Bacillati</taxon>
        <taxon>Bacillota</taxon>
        <taxon>Clostridia</taxon>
        <taxon>Lachnospirales</taxon>
        <taxon>Lachnospiraceae</taxon>
        <taxon>Faecalimonas</taxon>
    </lineage>
</organism>
<comment type="caution">
    <text evidence="3">The sequence shown here is derived from an EMBL/GenBank/DDBJ whole genome shotgun (WGS) entry which is preliminary data.</text>
</comment>
<dbReference type="PANTHER" id="PTHR37305">
    <property type="entry name" value="INTEGRAL MEMBRANE PROTEIN-RELATED"/>
    <property type="match status" value="1"/>
</dbReference>
<feature type="transmembrane region" description="Helical" evidence="1">
    <location>
        <begin position="235"/>
        <end position="256"/>
    </location>
</feature>
<dbReference type="EMBL" id="SLZV01000013">
    <property type="protein sequence ID" value="TCS67941.1"/>
    <property type="molecule type" value="Genomic_DNA"/>
</dbReference>
<reference evidence="3 4" key="2">
    <citation type="submission" date="2019-03" db="EMBL/GenBank/DDBJ databases">
        <title>Genomic Encyclopedia of Type Strains, Phase IV (KMG-IV): sequencing the most valuable type-strain genomes for metagenomic binning, comparative biology and taxonomic classification.</title>
        <authorList>
            <person name="Goeker M."/>
        </authorList>
    </citation>
    <scope>NUCLEOTIDE SEQUENCE [LARGE SCALE GENOMIC DNA]</scope>
    <source>
        <strain evidence="3 4">DSM 103426</strain>
    </source>
</reference>
<keyword evidence="1" id="KW-1133">Transmembrane helix</keyword>
<dbReference type="PANTHER" id="PTHR37305:SF1">
    <property type="entry name" value="MEMBRANE PROTEIN"/>
    <property type="match status" value="1"/>
</dbReference>
<evidence type="ECO:0000313" key="2">
    <source>
        <dbReference type="EMBL" id="GBU05799.1"/>
    </source>
</evidence>
<accession>A0A4R3JRN5</accession>
<keyword evidence="1" id="KW-0812">Transmembrane</keyword>
<feature type="transmembrane region" description="Helical" evidence="1">
    <location>
        <begin position="142"/>
        <end position="165"/>
    </location>
</feature>
<reference evidence="2 5" key="1">
    <citation type="journal article" date="2018" name="Int. J. Syst. Evol. Microbiol.">
        <title>Draft Genome Sequence of Faecalimonas umbilicata JCM 30896T, an Acetate-Producing Bacterium Isolated from Human Feces.</title>
        <authorList>
            <person name="Sakamoto M."/>
            <person name="Ikeyama N."/>
            <person name="Yuki M."/>
            <person name="Ohkuma M."/>
        </authorList>
    </citation>
    <scope>NUCLEOTIDE SEQUENCE [LARGE SCALE GENOMIC DNA]</scope>
    <source>
        <strain evidence="2 5">EGH7</strain>
    </source>
</reference>
<feature type="transmembrane region" description="Helical" evidence="1">
    <location>
        <begin position="59"/>
        <end position="82"/>
    </location>
</feature>
<dbReference type="Proteomes" id="UP000702954">
    <property type="component" value="Unassembled WGS sequence"/>
</dbReference>
<sequence>MLKLVKVEFQKLKRKKFILLVTLAAFMFPLPLAYLMTTPAMMEQYIDKADAFDGLFNMVLGYGIQFLLPCIIGVVAAMLFFIERDNDTFKNIKTIPLSSTQVVTAKIIVLFIIGVVFCIASTVATVLVGMFTLDVYGLGYKIFLAVETGIFITAGTLPLIVIVVFFSRTYVFSVLLCIFYSVLNMSATALFDALPKTILWLLPTPLTTFWSAGDMKRHGINMNLEQMNGLIPSTFQVILILGIMAGISILLIDYLYKKRGE</sequence>
<dbReference type="AlphaFoldDB" id="A0A4R3JRN5"/>
<gene>
    <name evidence="3" type="ORF">EDD74_11378</name>
    <name evidence="2" type="ORF">FAEUMB_23400</name>
</gene>
<proteinExistence type="predicted"/>
<protein>
    <submittedName>
        <fullName evidence="3">Bacitracin transport system permease protein</fullName>
    </submittedName>
    <submittedName>
        <fullName evidence="2">Lantibiotic ABC transporter permease</fullName>
    </submittedName>
</protein>
<evidence type="ECO:0000256" key="1">
    <source>
        <dbReference type="SAM" id="Phobius"/>
    </source>
</evidence>
<name>A0A4R3JRN5_9FIRM</name>
<evidence type="ECO:0000313" key="3">
    <source>
        <dbReference type="EMBL" id="TCS67941.1"/>
    </source>
</evidence>
<keyword evidence="1" id="KW-0472">Membrane</keyword>
<dbReference type="Proteomes" id="UP000294613">
    <property type="component" value="Unassembled WGS sequence"/>
</dbReference>
<evidence type="ECO:0000313" key="5">
    <source>
        <dbReference type="Proteomes" id="UP000702954"/>
    </source>
</evidence>
<keyword evidence="5" id="KW-1185">Reference proteome</keyword>
<feature type="transmembrane region" description="Helical" evidence="1">
    <location>
        <begin position="170"/>
        <end position="191"/>
    </location>
</feature>